<dbReference type="AlphaFoldDB" id="A0AAW0D249"/>
<accession>A0AAW0D249</accession>
<dbReference type="SUPFAM" id="SSF51197">
    <property type="entry name" value="Clavaminate synthase-like"/>
    <property type="match status" value="1"/>
</dbReference>
<keyword evidence="1" id="KW-0560">Oxidoreductase</keyword>
<proteinExistence type="inferred from homology"/>
<dbReference type="InterPro" id="IPR005123">
    <property type="entry name" value="Oxoglu/Fe-dep_dioxygenase_dom"/>
</dbReference>
<comment type="caution">
    <text evidence="3">The sequence shown here is derived from an EMBL/GenBank/DDBJ whole genome shotgun (WGS) entry which is preliminary data.</text>
</comment>
<evidence type="ECO:0000313" key="4">
    <source>
        <dbReference type="Proteomes" id="UP001383192"/>
    </source>
</evidence>
<dbReference type="PRINTS" id="PR00682">
    <property type="entry name" value="IPNSYNTHASE"/>
</dbReference>
<dbReference type="Proteomes" id="UP001383192">
    <property type="component" value="Unassembled WGS sequence"/>
</dbReference>
<dbReference type="GO" id="GO:0046872">
    <property type="term" value="F:metal ion binding"/>
    <property type="evidence" value="ECO:0007669"/>
    <property type="project" value="UniProtKB-KW"/>
</dbReference>
<comment type="similarity">
    <text evidence="1">Belongs to the iron/ascorbate-dependent oxidoreductase family.</text>
</comment>
<dbReference type="Pfam" id="PF03171">
    <property type="entry name" value="2OG-FeII_Oxy"/>
    <property type="match status" value="1"/>
</dbReference>
<dbReference type="InterPro" id="IPR026992">
    <property type="entry name" value="DIOX_N"/>
</dbReference>
<gene>
    <name evidence="3" type="ORF">VNI00_007702</name>
</gene>
<dbReference type="FunFam" id="2.60.120.330:FF:000040">
    <property type="entry name" value="Chromosome 21, whole genome shotgun sequence"/>
    <property type="match status" value="1"/>
</dbReference>
<dbReference type="EMBL" id="JAYKXP010000025">
    <property type="protein sequence ID" value="KAK7045449.1"/>
    <property type="molecule type" value="Genomic_DNA"/>
</dbReference>
<protein>
    <recommendedName>
        <fullName evidence="2">Fe2OG dioxygenase domain-containing protein</fullName>
    </recommendedName>
</protein>
<dbReference type="Pfam" id="PF14226">
    <property type="entry name" value="DIOX_N"/>
    <property type="match status" value="1"/>
</dbReference>
<evidence type="ECO:0000256" key="1">
    <source>
        <dbReference type="RuleBase" id="RU003682"/>
    </source>
</evidence>
<evidence type="ECO:0000259" key="2">
    <source>
        <dbReference type="PROSITE" id="PS51471"/>
    </source>
</evidence>
<dbReference type="InterPro" id="IPR044861">
    <property type="entry name" value="IPNS-like_FE2OG_OXY"/>
</dbReference>
<dbReference type="PANTHER" id="PTHR47990">
    <property type="entry name" value="2-OXOGLUTARATE (2OG) AND FE(II)-DEPENDENT OXYGENASE SUPERFAMILY PROTEIN-RELATED"/>
    <property type="match status" value="1"/>
</dbReference>
<sequence>MPALVNTKPQVETWNSPPATTATLDWAPLQTIDISKFDAPGGKQELANELRDAVKVWGFWNVVGSGIPQELVNRQFSIANTFFKLPLEEKRKVPCDVTVGNNFGYHEPTRFVGNTDVKENKEVLNVPKFTPALDTVPRHEFIQQFEDEMATFNRLLWENIIRKTLILFAIILELPENYFVDRHQFDERSEDHTRYILYHARPDSEDKKVGDQWLAGHTDFGSLTLLFSQPVSALQIRTPDNEWKWVKHIPGGVVCNAADTLSFLTKGYIKSAIHRVVRPPPDQANLDRLGLFYFVRPNDQVPMIPAPSPVLRREGYLTEEDEKASAKDAVTGYEYVRARTKNVHDRKVARIAQDNSDAVFQVKNLKIQDYYV</sequence>
<evidence type="ECO:0000313" key="3">
    <source>
        <dbReference type="EMBL" id="KAK7045449.1"/>
    </source>
</evidence>
<dbReference type="GO" id="GO:0016491">
    <property type="term" value="F:oxidoreductase activity"/>
    <property type="evidence" value="ECO:0007669"/>
    <property type="project" value="UniProtKB-KW"/>
</dbReference>
<keyword evidence="4" id="KW-1185">Reference proteome</keyword>
<dbReference type="InterPro" id="IPR050231">
    <property type="entry name" value="Iron_ascorbate_oxido_reductase"/>
</dbReference>
<dbReference type="InterPro" id="IPR027443">
    <property type="entry name" value="IPNS-like_sf"/>
</dbReference>
<organism evidence="3 4">
    <name type="scientific">Paramarasmius palmivorus</name>
    <dbReference type="NCBI Taxonomy" id="297713"/>
    <lineage>
        <taxon>Eukaryota</taxon>
        <taxon>Fungi</taxon>
        <taxon>Dikarya</taxon>
        <taxon>Basidiomycota</taxon>
        <taxon>Agaricomycotina</taxon>
        <taxon>Agaricomycetes</taxon>
        <taxon>Agaricomycetidae</taxon>
        <taxon>Agaricales</taxon>
        <taxon>Marasmiineae</taxon>
        <taxon>Marasmiaceae</taxon>
        <taxon>Paramarasmius</taxon>
    </lineage>
</organism>
<keyword evidence="1" id="KW-0408">Iron</keyword>
<name>A0AAW0D249_9AGAR</name>
<keyword evidence="1" id="KW-0479">Metal-binding</keyword>
<feature type="domain" description="Fe2OG dioxygenase" evidence="2">
    <location>
        <begin position="191"/>
        <end position="297"/>
    </location>
</feature>
<dbReference type="Gene3D" id="2.60.120.330">
    <property type="entry name" value="B-lactam Antibiotic, Isopenicillin N Synthase, Chain"/>
    <property type="match status" value="1"/>
</dbReference>
<reference evidence="3 4" key="1">
    <citation type="submission" date="2024-01" db="EMBL/GenBank/DDBJ databases">
        <title>A draft genome for a cacao thread blight-causing isolate of Paramarasmius palmivorus.</title>
        <authorList>
            <person name="Baruah I.K."/>
            <person name="Bukari Y."/>
            <person name="Amoako-Attah I."/>
            <person name="Meinhardt L.W."/>
            <person name="Bailey B.A."/>
            <person name="Cohen S.P."/>
        </authorList>
    </citation>
    <scope>NUCLEOTIDE SEQUENCE [LARGE SCALE GENOMIC DNA]</scope>
    <source>
        <strain evidence="3 4">GH-12</strain>
    </source>
</reference>
<dbReference type="PROSITE" id="PS51471">
    <property type="entry name" value="FE2OG_OXY"/>
    <property type="match status" value="1"/>
</dbReference>